<dbReference type="STRING" id="356305.SAMN05421841_3687"/>
<organism evidence="1 2">
    <name type="scientific">Chryseobacterium wanjuense</name>
    <dbReference type="NCBI Taxonomy" id="356305"/>
    <lineage>
        <taxon>Bacteria</taxon>
        <taxon>Pseudomonadati</taxon>
        <taxon>Bacteroidota</taxon>
        <taxon>Flavobacteriia</taxon>
        <taxon>Flavobacteriales</taxon>
        <taxon>Weeksellaceae</taxon>
        <taxon>Chryseobacterium group</taxon>
        <taxon>Chryseobacterium</taxon>
    </lineage>
</organism>
<protein>
    <submittedName>
        <fullName evidence="1">Uncharacterized protein</fullName>
    </submittedName>
</protein>
<dbReference type="EMBL" id="FOIU01000003">
    <property type="protein sequence ID" value="SEW48009.1"/>
    <property type="molecule type" value="Genomic_DNA"/>
</dbReference>
<dbReference type="OrthoDB" id="1268387at2"/>
<accession>A0A1I0S103</accession>
<proteinExistence type="predicted"/>
<dbReference type="RefSeq" id="WP_089795205.1">
    <property type="nucleotide sequence ID" value="NZ_FOIU01000003.1"/>
</dbReference>
<gene>
    <name evidence="1" type="ORF">SAMN05421841_3687</name>
</gene>
<dbReference type="Proteomes" id="UP000199469">
    <property type="component" value="Unassembled WGS sequence"/>
</dbReference>
<keyword evidence="2" id="KW-1185">Reference proteome</keyword>
<dbReference type="AlphaFoldDB" id="A0A1I0S103"/>
<evidence type="ECO:0000313" key="1">
    <source>
        <dbReference type="EMBL" id="SEW48009.1"/>
    </source>
</evidence>
<evidence type="ECO:0000313" key="2">
    <source>
        <dbReference type="Proteomes" id="UP000199469"/>
    </source>
</evidence>
<sequence>MFKLGWSVITLLLFTTLKAQQIDWEKINSNTILNIIAVQNPDLSVSPNILQIGNNNSVELSINAKTDIAVRQLGEYNTLYFVNSFTDTENKTTISAQGNNNIIDVTGSNSISDGMQIHVKGDNKTIFVRNY</sequence>
<reference evidence="2" key="1">
    <citation type="submission" date="2016-10" db="EMBL/GenBank/DDBJ databases">
        <authorList>
            <person name="Varghese N."/>
            <person name="Submissions S."/>
        </authorList>
    </citation>
    <scope>NUCLEOTIDE SEQUENCE [LARGE SCALE GENOMIC DNA]</scope>
    <source>
        <strain evidence="2">DSM 17724</strain>
    </source>
</reference>
<name>A0A1I0S103_9FLAO</name>